<evidence type="ECO:0000313" key="2">
    <source>
        <dbReference type="Proteomes" id="UP000796761"/>
    </source>
</evidence>
<name>A0A8K1FUZ5_9PASS</name>
<proteinExistence type="predicted"/>
<dbReference type="AlphaFoldDB" id="A0A8K1FUZ5"/>
<organism evidence="1 2">
    <name type="scientific">Zosterops borbonicus</name>
    <dbReference type="NCBI Taxonomy" id="364589"/>
    <lineage>
        <taxon>Eukaryota</taxon>
        <taxon>Metazoa</taxon>
        <taxon>Chordata</taxon>
        <taxon>Craniata</taxon>
        <taxon>Vertebrata</taxon>
        <taxon>Euteleostomi</taxon>
        <taxon>Archelosauria</taxon>
        <taxon>Archosauria</taxon>
        <taxon>Dinosauria</taxon>
        <taxon>Saurischia</taxon>
        <taxon>Theropoda</taxon>
        <taxon>Coelurosauria</taxon>
        <taxon>Aves</taxon>
        <taxon>Neognathae</taxon>
        <taxon>Neoaves</taxon>
        <taxon>Telluraves</taxon>
        <taxon>Australaves</taxon>
        <taxon>Passeriformes</taxon>
        <taxon>Sylvioidea</taxon>
        <taxon>Zosteropidae</taxon>
        <taxon>Zosterops</taxon>
    </lineage>
</organism>
<comment type="caution">
    <text evidence="1">The sequence shown here is derived from an EMBL/GenBank/DDBJ whole genome shotgun (WGS) entry which is preliminary data.</text>
</comment>
<dbReference type="EMBL" id="SWJQ01001741">
    <property type="protein sequence ID" value="TRZ07523.1"/>
    <property type="molecule type" value="Genomic_DNA"/>
</dbReference>
<dbReference type="GO" id="GO:0061343">
    <property type="term" value="P:cell adhesion involved in heart morphogenesis"/>
    <property type="evidence" value="ECO:0007669"/>
    <property type="project" value="TreeGrafter"/>
</dbReference>
<evidence type="ECO:0000313" key="1">
    <source>
        <dbReference type="EMBL" id="TRZ07523.1"/>
    </source>
</evidence>
<feature type="non-terminal residue" evidence="1">
    <location>
        <position position="1"/>
    </location>
</feature>
<dbReference type="Gene3D" id="3.60.10.10">
    <property type="entry name" value="Endonuclease/exonuclease/phosphatase"/>
    <property type="match status" value="1"/>
</dbReference>
<keyword evidence="2" id="KW-1185">Reference proteome</keyword>
<gene>
    <name evidence="1" type="ORF">HGM15179_019577</name>
</gene>
<reference evidence="1" key="1">
    <citation type="submission" date="2019-04" db="EMBL/GenBank/DDBJ databases">
        <title>Genome assembly of Zosterops borbonicus 15179.</title>
        <authorList>
            <person name="Leroy T."/>
            <person name="Anselmetti Y."/>
            <person name="Tilak M.-K."/>
            <person name="Nabholz B."/>
        </authorList>
    </citation>
    <scope>NUCLEOTIDE SEQUENCE</scope>
    <source>
        <strain evidence="1">HGM_15179</strain>
        <tissue evidence="1">Muscle</tissue>
    </source>
</reference>
<dbReference type="OrthoDB" id="6152807at2759"/>
<dbReference type="SUPFAM" id="SSF56219">
    <property type="entry name" value="DNase I-like"/>
    <property type="match status" value="1"/>
</dbReference>
<accession>A0A8K1FUZ5</accession>
<sequence>QFYPESGSEAYTQVHIVWGRNEDLETSTYLHEYDIIGITDTWWDGSDDWSPGMEELCLGIDEELTGNLRVKIKGRGGTGDVIVWVCYRPPDQEGRVDEALYRQIGAASHLQALVLMEDFNHLDVCWRENMAGHKQFRKFLKCVDDNFLLQVIKEPTRRSAVLDLVLTNKEELVGVSVLHSLVLGSGGPEVASLRSCWKFPPCPAEPVPDGSEDGRAAGQDWAN</sequence>
<dbReference type="GO" id="GO:0031012">
    <property type="term" value="C:extracellular matrix"/>
    <property type="evidence" value="ECO:0007669"/>
    <property type="project" value="TreeGrafter"/>
</dbReference>
<dbReference type="PANTHER" id="PTHR33395">
    <property type="entry name" value="TRANSCRIPTASE, PUTATIVE-RELATED-RELATED"/>
    <property type="match status" value="1"/>
</dbReference>
<dbReference type="Proteomes" id="UP000796761">
    <property type="component" value="Unassembled WGS sequence"/>
</dbReference>
<dbReference type="PANTHER" id="PTHR33395:SF22">
    <property type="entry name" value="REVERSE TRANSCRIPTASE DOMAIN-CONTAINING PROTEIN"/>
    <property type="match status" value="1"/>
</dbReference>
<protein>
    <submittedName>
        <fullName evidence="1">Uncharacterized protein</fullName>
    </submittedName>
</protein>
<dbReference type="InterPro" id="IPR036691">
    <property type="entry name" value="Endo/exonu/phosph_ase_sf"/>
</dbReference>
<dbReference type="GO" id="GO:0007508">
    <property type="term" value="P:larval heart development"/>
    <property type="evidence" value="ECO:0007669"/>
    <property type="project" value="TreeGrafter"/>
</dbReference>